<gene>
    <name evidence="1" type="ORF">H4P12_02455</name>
</gene>
<protein>
    <recommendedName>
        <fullName evidence="3">Lipoprotein</fullName>
    </recommendedName>
</protein>
<reference evidence="1" key="1">
    <citation type="submission" date="2020-08" db="EMBL/GenBank/DDBJ databases">
        <title>Paracoccus amoyensis sp. nov., isolated from the surface seawater at coast of Xiamen, Fujian.</title>
        <authorList>
            <person name="Lyu L."/>
        </authorList>
    </citation>
    <scope>NUCLEOTIDE SEQUENCE</scope>
    <source>
        <strain evidence="1">11-3</strain>
    </source>
</reference>
<dbReference type="EMBL" id="JACOQL010000001">
    <property type="protein sequence ID" value="MBC9245597.1"/>
    <property type="molecule type" value="Genomic_DNA"/>
</dbReference>
<evidence type="ECO:0000313" key="1">
    <source>
        <dbReference type="EMBL" id="MBC9245597.1"/>
    </source>
</evidence>
<dbReference type="AlphaFoldDB" id="A0A926GC40"/>
<comment type="caution">
    <text evidence="1">The sequence shown here is derived from an EMBL/GenBank/DDBJ whole genome shotgun (WGS) entry which is preliminary data.</text>
</comment>
<dbReference type="Proteomes" id="UP000608594">
    <property type="component" value="Unassembled WGS sequence"/>
</dbReference>
<evidence type="ECO:0000313" key="2">
    <source>
        <dbReference type="Proteomes" id="UP000608594"/>
    </source>
</evidence>
<dbReference type="PROSITE" id="PS51257">
    <property type="entry name" value="PROKAR_LIPOPROTEIN"/>
    <property type="match status" value="1"/>
</dbReference>
<dbReference type="RefSeq" id="WP_187792005.1">
    <property type="nucleotide sequence ID" value="NZ_JACOQL010000001.1"/>
</dbReference>
<keyword evidence="2" id="KW-1185">Reference proteome</keyword>
<name>A0A926GC40_9RHOB</name>
<evidence type="ECO:0008006" key="3">
    <source>
        <dbReference type="Google" id="ProtNLM"/>
    </source>
</evidence>
<accession>A0A926GC40</accession>
<organism evidence="1 2">
    <name type="scientific">Paracoccus amoyensis</name>
    <dbReference type="NCBI Taxonomy" id="2760093"/>
    <lineage>
        <taxon>Bacteria</taxon>
        <taxon>Pseudomonadati</taxon>
        <taxon>Pseudomonadota</taxon>
        <taxon>Alphaproteobacteria</taxon>
        <taxon>Rhodobacterales</taxon>
        <taxon>Paracoccaceae</taxon>
        <taxon>Paracoccus</taxon>
    </lineage>
</organism>
<proteinExistence type="predicted"/>
<sequence>MSKKIILGLVLVSAFAACQRQEPDVYVPPAPTAVTTEPVFQGKYGN</sequence>